<dbReference type="SUPFAM" id="SSF52402">
    <property type="entry name" value="Adenine nucleotide alpha hydrolases-like"/>
    <property type="match status" value="1"/>
</dbReference>
<dbReference type="GO" id="GO:0005524">
    <property type="term" value="F:ATP binding"/>
    <property type="evidence" value="ECO:0007669"/>
    <property type="project" value="UniProtKB-UniRule"/>
</dbReference>
<evidence type="ECO:0000259" key="7">
    <source>
        <dbReference type="PROSITE" id="PS50011"/>
    </source>
</evidence>
<feature type="binding site" evidence="5">
    <location>
        <position position="372"/>
    </location>
    <ligand>
        <name>ATP</name>
        <dbReference type="ChEBI" id="CHEBI:30616"/>
    </ligand>
</feature>
<dbReference type="PANTHER" id="PTHR47987">
    <property type="entry name" value="OS08G0249100 PROTEIN"/>
    <property type="match status" value="1"/>
</dbReference>
<keyword evidence="1" id="KW-0808">Transferase</keyword>
<dbReference type="InterPro" id="IPR008271">
    <property type="entry name" value="Ser/Thr_kinase_AS"/>
</dbReference>
<dbReference type="OMA" id="INWTERY"/>
<dbReference type="PANTHER" id="PTHR47987:SF5">
    <property type="entry name" value="PROTEIN KINASE DOMAIN-CONTAINING PROTEIN"/>
    <property type="match status" value="1"/>
</dbReference>
<keyword evidence="3" id="KW-0418">Kinase</keyword>
<feature type="compositionally biased region" description="Low complexity" evidence="6">
    <location>
        <begin position="170"/>
        <end position="180"/>
    </location>
</feature>
<gene>
    <name evidence="8" type="ORF">A4U43_C04F29360</name>
</gene>
<dbReference type="Pfam" id="PF00582">
    <property type="entry name" value="Usp"/>
    <property type="match status" value="1"/>
</dbReference>
<evidence type="ECO:0000256" key="5">
    <source>
        <dbReference type="PROSITE-ProRule" id="PRU10141"/>
    </source>
</evidence>
<organism evidence="8 9">
    <name type="scientific">Asparagus officinalis</name>
    <name type="common">Garden asparagus</name>
    <dbReference type="NCBI Taxonomy" id="4686"/>
    <lineage>
        <taxon>Eukaryota</taxon>
        <taxon>Viridiplantae</taxon>
        <taxon>Streptophyta</taxon>
        <taxon>Embryophyta</taxon>
        <taxon>Tracheophyta</taxon>
        <taxon>Spermatophyta</taxon>
        <taxon>Magnoliopsida</taxon>
        <taxon>Liliopsida</taxon>
        <taxon>Asparagales</taxon>
        <taxon>Asparagaceae</taxon>
        <taxon>Asparagoideae</taxon>
        <taxon>Asparagus</taxon>
    </lineage>
</organism>
<dbReference type="Gramene" id="ONK73287">
    <property type="protein sequence ID" value="ONK73287"/>
    <property type="gene ID" value="A4U43_C04F29360"/>
</dbReference>
<keyword evidence="2 5" id="KW-0547">Nucleotide-binding</keyword>
<dbReference type="InterPro" id="IPR014729">
    <property type="entry name" value="Rossmann-like_a/b/a_fold"/>
</dbReference>
<sequence length="701" mass="77691">MKMPNEQEEREGKAIVVGVRMDQQSKELLTWALVKIAHPGDQVIALHILPSSSSSIPASDPDGNSLSSSIDRDLESMLAVYEGFCNLKQIDLKLKVCKGSSLRRVLVREANAFVASQLILGVAKHSHAIGPSPISVAKYCAKKLPRSCSVLAVSNGKIVFQREARENKESGSSAPKSSSPHHPKIDCKTDFETTSERNCSICDSSKEKVEKCQAPSCSLKPIESKELPLVKTGWPILRKSVLTRDKTKTPKGTVIQWAMQLPARYSTSSVAHPTLKLKKSNSIDKLNLSEERLKLKKSNSIDKLNLSGEKDCSLPKELEKIQEKYSSVCRLFSYKELVDATSNFSPEKLIGKGGSSRVYNGCLSDGKQLAVKILKPSEDARKEFISEIEILTTLRHKNIVSIVGFCFGNNHLILVYDLLPRGSLEENLHGDKEDMRVINWTERYKIAVGVAEALDYLHSDSSTQPVIHKDVKSSNILLSDDFEPQLSDFGLATWASASQSLTMCSDVAGTFGYLAPEYFMYGRVDEKIDVYAFGIVLLELLSGRKPISTEGPQVQKSLVLWAKPILHNGKSKELVDPFLSNEYDSDQLERMILAASLCIKRAARSRPKMSLVLKLLKGDEETVKWAKSRVSSPEEIETLDDDDEVAQPDSNLRSHLNLALLDVEDDSTSVSSTEQTLDFVSSNTSLDDYLQGRWSRSSSFD</sequence>
<evidence type="ECO:0000313" key="8">
    <source>
        <dbReference type="EMBL" id="ONK73287.1"/>
    </source>
</evidence>
<dbReference type="EMBL" id="CM007384">
    <property type="protein sequence ID" value="ONK73287.1"/>
    <property type="molecule type" value="Genomic_DNA"/>
</dbReference>
<dbReference type="Proteomes" id="UP000243459">
    <property type="component" value="Chromosome 4"/>
</dbReference>
<dbReference type="PROSITE" id="PS00107">
    <property type="entry name" value="PROTEIN_KINASE_ATP"/>
    <property type="match status" value="1"/>
</dbReference>
<dbReference type="OrthoDB" id="654677at2759"/>
<dbReference type="Gene3D" id="1.10.510.10">
    <property type="entry name" value="Transferase(Phosphotransferase) domain 1"/>
    <property type="match status" value="1"/>
</dbReference>
<dbReference type="AlphaFoldDB" id="A0A5P1F798"/>
<dbReference type="GO" id="GO:0004672">
    <property type="term" value="F:protein kinase activity"/>
    <property type="evidence" value="ECO:0007669"/>
    <property type="project" value="InterPro"/>
</dbReference>
<evidence type="ECO:0000313" key="9">
    <source>
        <dbReference type="Proteomes" id="UP000243459"/>
    </source>
</evidence>
<evidence type="ECO:0000256" key="3">
    <source>
        <dbReference type="ARBA" id="ARBA00022777"/>
    </source>
</evidence>
<feature type="domain" description="Protein kinase" evidence="7">
    <location>
        <begin position="344"/>
        <end position="623"/>
    </location>
</feature>
<name>A0A5P1F798_ASPOF</name>
<dbReference type="SMART" id="SM00220">
    <property type="entry name" value="S_TKc"/>
    <property type="match status" value="1"/>
</dbReference>
<dbReference type="PROSITE" id="PS00108">
    <property type="entry name" value="PROTEIN_KINASE_ST"/>
    <property type="match status" value="1"/>
</dbReference>
<dbReference type="SUPFAM" id="SSF56112">
    <property type="entry name" value="Protein kinase-like (PK-like)"/>
    <property type="match status" value="1"/>
</dbReference>
<accession>A0A5P1F798</accession>
<dbReference type="Pfam" id="PF00069">
    <property type="entry name" value="Pkinase"/>
    <property type="match status" value="1"/>
</dbReference>
<dbReference type="FunFam" id="1.10.510.10:FF:000284">
    <property type="entry name" value="Putative receptor-like serine/threonine-protein kinase"/>
    <property type="match status" value="1"/>
</dbReference>
<feature type="region of interest" description="Disordered" evidence="6">
    <location>
        <begin position="164"/>
        <end position="188"/>
    </location>
</feature>
<dbReference type="InterPro" id="IPR011009">
    <property type="entry name" value="Kinase-like_dom_sf"/>
</dbReference>
<dbReference type="InterPro" id="IPR000719">
    <property type="entry name" value="Prot_kinase_dom"/>
</dbReference>
<evidence type="ECO:0000256" key="1">
    <source>
        <dbReference type="ARBA" id="ARBA00022679"/>
    </source>
</evidence>
<keyword evidence="9" id="KW-1185">Reference proteome</keyword>
<dbReference type="CDD" id="cd00293">
    <property type="entry name" value="USP-like"/>
    <property type="match status" value="1"/>
</dbReference>
<proteinExistence type="predicted"/>
<protein>
    <recommendedName>
        <fullName evidence="7">Protein kinase domain-containing protein</fullName>
    </recommendedName>
</protein>
<keyword evidence="4 5" id="KW-0067">ATP-binding</keyword>
<dbReference type="CDD" id="cd14066">
    <property type="entry name" value="STKc_IRAK"/>
    <property type="match status" value="1"/>
</dbReference>
<dbReference type="Gene3D" id="3.40.50.620">
    <property type="entry name" value="HUPs"/>
    <property type="match status" value="1"/>
</dbReference>
<dbReference type="FunFam" id="3.30.200.20:FF:000268">
    <property type="entry name" value="probable receptor-like serine/threonine-protein kinase At5g57670"/>
    <property type="match status" value="1"/>
</dbReference>
<dbReference type="Gene3D" id="3.30.200.20">
    <property type="entry name" value="Phosphorylase Kinase, domain 1"/>
    <property type="match status" value="1"/>
</dbReference>
<dbReference type="InterPro" id="IPR046958">
    <property type="entry name" value="RBK1/2/STUNTED"/>
</dbReference>
<evidence type="ECO:0000256" key="6">
    <source>
        <dbReference type="SAM" id="MobiDB-lite"/>
    </source>
</evidence>
<dbReference type="InterPro" id="IPR017441">
    <property type="entry name" value="Protein_kinase_ATP_BS"/>
</dbReference>
<dbReference type="PROSITE" id="PS50011">
    <property type="entry name" value="PROTEIN_KINASE_DOM"/>
    <property type="match status" value="1"/>
</dbReference>
<evidence type="ECO:0000256" key="4">
    <source>
        <dbReference type="ARBA" id="ARBA00022840"/>
    </source>
</evidence>
<dbReference type="InterPro" id="IPR006016">
    <property type="entry name" value="UspA"/>
</dbReference>
<evidence type="ECO:0000256" key="2">
    <source>
        <dbReference type="ARBA" id="ARBA00022741"/>
    </source>
</evidence>
<reference evidence="9" key="1">
    <citation type="journal article" date="2017" name="Nat. Commun.">
        <title>The asparagus genome sheds light on the origin and evolution of a young Y chromosome.</title>
        <authorList>
            <person name="Harkess A."/>
            <person name="Zhou J."/>
            <person name="Xu C."/>
            <person name="Bowers J.E."/>
            <person name="Van der Hulst R."/>
            <person name="Ayyampalayam S."/>
            <person name="Mercati F."/>
            <person name="Riccardi P."/>
            <person name="McKain M.R."/>
            <person name="Kakrana A."/>
            <person name="Tang H."/>
            <person name="Ray J."/>
            <person name="Groenendijk J."/>
            <person name="Arikit S."/>
            <person name="Mathioni S.M."/>
            <person name="Nakano M."/>
            <person name="Shan H."/>
            <person name="Telgmann-Rauber A."/>
            <person name="Kanno A."/>
            <person name="Yue Z."/>
            <person name="Chen H."/>
            <person name="Li W."/>
            <person name="Chen Y."/>
            <person name="Xu X."/>
            <person name="Zhang Y."/>
            <person name="Luo S."/>
            <person name="Chen H."/>
            <person name="Gao J."/>
            <person name="Mao Z."/>
            <person name="Pires J.C."/>
            <person name="Luo M."/>
            <person name="Kudrna D."/>
            <person name="Wing R.A."/>
            <person name="Meyers B.C."/>
            <person name="Yi K."/>
            <person name="Kong H."/>
            <person name="Lavrijsen P."/>
            <person name="Sunseri F."/>
            <person name="Falavigna A."/>
            <person name="Ye Y."/>
            <person name="Leebens-Mack J.H."/>
            <person name="Chen G."/>
        </authorList>
    </citation>
    <scope>NUCLEOTIDE SEQUENCE [LARGE SCALE GENOMIC DNA]</scope>
    <source>
        <strain evidence="9">cv. DH0086</strain>
    </source>
</reference>